<organism evidence="1 2">
    <name type="scientific">Methylocucumis oryzae</name>
    <dbReference type="NCBI Taxonomy" id="1632867"/>
    <lineage>
        <taxon>Bacteria</taxon>
        <taxon>Pseudomonadati</taxon>
        <taxon>Pseudomonadota</taxon>
        <taxon>Gammaproteobacteria</taxon>
        <taxon>Methylococcales</taxon>
        <taxon>Methylococcaceae</taxon>
        <taxon>Methylocucumis</taxon>
    </lineage>
</organism>
<name>A0A0F3IG46_9GAMM</name>
<keyword evidence="2" id="KW-1185">Reference proteome</keyword>
<evidence type="ECO:0000313" key="1">
    <source>
        <dbReference type="EMBL" id="KJV05770.1"/>
    </source>
</evidence>
<dbReference type="AlphaFoldDB" id="A0A0F3IG46"/>
<evidence type="ECO:0000313" key="2">
    <source>
        <dbReference type="Proteomes" id="UP000033684"/>
    </source>
</evidence>
<dbReference type="OrthoDB" id="9824625at2"/>
<dbReference type="Proteomes" id="UP000033684">
    <property type="component" value="Unassembled WGS sequence"/>
</dbReference>
<sequence length="285" mass="32975">MYSKVDGVVIGSQNNSYSLKINKDIFFNSLTCDIELFYTRMVVQYVDLHKNVDLSPAWQYVTSYYLFFFSITTLFRLLHHGFVYLNDSQAQKLTRLITLLGSQPINISSGNYSFLVSEILTDYVTVDLKFIGSDVHKNAWNKSKTLIDDIRRNCRRNNDEKTILDALSIINNSIGASFPSETRNKVNYNGIYGVESIDNKIYRNGLITNTNSFSKQIISYEKPLSDDINSYIKYSCLYGSYIFSLTHKLYEEYRARSSKPNNAFHNLRESLLKKNNIELDFLDNC</sequence>
<reference evidence="2" key="1">
    <citation type="submission" date="2015-03" db="EMBL/GenBank/DDBJ databases">
        <title>Draft genome sequence of a novel methanotroph (Sn10-6) isolated from flooded ricefield rhizosphere in India.</title>
        <authorList>
            <person name="Pandit P.S."/>
            <person name="Pore S.D."/>
            <person name="Arora P."/>
            <person name="Kapse N.G."/>
            <person name="Dhakephalkar P.K."/>
            <person name="Rahalkar M.C."/>
        </authorList>
    </citation>
    <scope>NUCLEOTIDE SEQUENCE [LARGE SCALE GENOMIC DNA]</scope>
    <source>
        <strain evidence="2">Sn10-6</strain>
    </source>
</reference>
<gene>
    <name evidence="1" type="ORF">VZ94_15750</name>
</gene>
<dbReference type="EMBL" id="LAJX01000174">
    <property type="protein sequence ID" value="KJV05770.1"/>
    <property type="molecule type" value="Genomic_DNA"/>
</dbReference>
<dbReference type="RefSeq" id="WP_045779956.1">
    <property type="nucleotide sequence ID" value="NZ_LAJX01000174.1"/>
</dbReference>
<proteinExistence type="predicted"/>
<comment type="caution">
    <text evidence="1">The sequence shown here is derived from an EMBL/GenBank/DDBJ whole genome shotgun (WGS) entry which is preliminary data.</text>
</comment>
<protein>
    <submittedName>
        <fullName evidence="1">Uncharacterized protein</fullName>
    </submittedName>
</protein>
<reference evidence="1 2" key="2">
    <citation type="journal article" date="2016" name="Microb. Ecol.">
        <title>Genome Characteristics of a Novel Type I Methanotroph (Sn10-6) Isolated from a Flooded Indian Rice Field.</title>
        <authorList>
            <person name="Rahalkar M.C."/>
            <person name="Pandit P.S."/>
            <person name="Dhakephalkar P.K."/>
            <person name="Pore S."/>
            <person name="Arora P."/>
            <person name="Kapse N."/>
        </authorList>
    </citation>
    <scope>NUCLEOTIDE SEQUENCE [LARGE SCALE GENOMIC DNA]</scope>
    <source>
        <strain evidence="1 2">Sn10-6</strain>
    </source>
</reference>
<accession>A0A0F3IG46</accession>